<comment type="similarity">
    <text evidence="1 2">Belongs to the anti-sigma-factor antagonist family.</text>
</comment>
<dbReference type="SUPFAM" id="SSF52091">
    <property type="entry name" value="SpoIIaa-like"/>
    <property type="match status" value="1"/>
</dbReference>
<evidence type="ECO:0000313" key="4">
    <source>
        <dbReference type="EMBL" id="MDB9540924.1"/>
    </source>
</evidence>
<feature type="domain" description="STAS" evidence="3">
    <location>
        <begin position="1"/>
        <end position="107"/>
    </location>
</feature>
<dbReference type="Proteomes" id="UP001212499">
    <property type="component" value="Unassembled WGS sequence"/>
</dbReference>
<dbReference type="Gene3D" id="3.30.750.24">
    <property type="entry name" value="STAS domain"/>
    <property type="match status" value="1"/>
</dbReference>
<reference evidence="4 5" key="1">
    <citation type="submission" date="2023-01" db="EMBL/GenBank/DDBJ databases">
        <title>Genomes from the Australian National Cyanobacteria Reference Collection.</title>
        <authorList>
            <person name="Willis A."/>
            <person name="Lee E.M.F."/>
        </authorList>
    </citation>
    <scope>NUCLEOTIDE SEQUENCE [LARGE SCALE GENOMIC DNA]</scope>
    <source>
        <strain evidence="4 5">CS-1033</strain>
    </source>
</reference>
<dbReference type="CDD" id="cd07043">
    <property type="entry name" value="STAS_anti-anti-sigma_factors"/>
    <property type="match status" value="1"/>
</dbReference>
<sequence>MIISQDQVVLFKPHGSIDLQGGMAFSKQMLEVVPRPHQLWVLDMSEVDFMDSSGLVPLINGLTSARENNCRLVLCNVQAPVRLILELTQLDSVFEIFDTYEDIFTHSHDKNLVVA</sequence>
<dbReference type="PANTHER" id="PTHR33495:SF2">
    <property type="entry name" value="ANTI-SIGMA FACTOR ANTAGONIST TM_1081-RELATED"/>
    <property type="match status" value="1"/>
</dbReference>
<keyword evidence="5" id="KW-1185">Reference proteome</keyword>
<evidence type="ECO:0000256" key="2">
    <source>
        <dbReference type="RuleBase" id="RU003749"/>
    </source>
</evidence>
<dbReference type="EMBL" id="JAQMUH010000171">
    <property type="protein sequence ID" value="MDB9540924.1"/>
    <property type="molecule type" value="Genomic_DNA"/>
</dbReference>
<dbReference type="InterPro" id="IPR036513">
    <property type="entry name" value="STAS_dom_sf"/>
</dbReference>
<proteinExistence type="inferred from homology"/>
<dbReference type="NCBIfam" id="TIGR00377">
    <property type="entry name" value="ant_ant_sig"/>
    <property type="match status" value="1"/>
</dbReference>
<dbReference type="Pfam" id="PF01740">
    <property type="entry name" value="STAS"/>
    <property type="match status" value="1"/>
</dbReference>
<dbReference type="InterPro" id="IPR002645">
    <property type="entry name" value="STAS_dom"/>
</dbReference>
<protein>
    <recommendedName>
        <fullName evidence="2">Anti-sigma factor antagonist</fullName>
    </recommendedName>
</protein>
<dbReference type="RefSeq" id="WP_271734189.1">
    <property type="nucleotide sequence ID" value="NZ_JANQDP010000179.1"/>
</dbReference>
<comment type="caution">
    <text evidence="4">The sequence shown here is derived from an EMBL/GenBank/DDBJ whole genome shotgun (WGS) entry which is preliminary data.</text>
</comment>
<dbReference type="PANTHER" id="PTHR33495">
    <property type="entry name" value="ANTI-SIGMA FACTOR ANTAGONIST TM_1081-RELATED-RELATED"/>
    <property type="match status" value="1"/>
</dbReference>
<dbReference type="InterPro" id="IPR003658">
    <property type="entry name" value="Anti-sigma_ant"/>
</dbReference>
<accession>A0ABT5AVH4</accession>
<organism evidence="4 5">
    <name type="scientific">Anabaenopsis arnoldii</name>
    <dbReference type="NCBI Taxonomy" id="2152938"/>
    <lineage>
        <taxon>Bacteria</taxon>
        <taxon>Bacillati</taxon>
        <taxon>Cyanobacteriota</taxon>
        <taxon>Cyanophyceae</taxon>
        <taxon>Nostocales</taxon>
        <taxon>Nodulariaceae</taxon>
        <taxon>Anabaenopsis</taxon>
    </lineage>
</organism>
<name>A0ABT5AVH4_9CYAN</name>
<evidence type="ECO:0000256" key="1">
    <source>
        <dbReference type="ARBA" id="ARBA00009013"/>
    </source>
</evidence>
<evidence type="ECO:0000313" key="5">
    <source>
        <dbReference type="Proteomes" id="UP001212499"/>
    </source>
</evidence>
<evidence type="ECO:0000259" key="3">
    <source>
        <dbReference type="PROSITE" id="PS50801"/>
    </source>
</evidence>
<gene>
    <name evidence="4" type="ORF">PN457_14885</name>
</gene>
<dbReference type="PROSITE" id="PS50801">
    <property type="entry name" value="STAS"/>
    <property type="match status" value="1"/>
</dbReference>